<dbReference type="AlphaFoldDB" id="A0A851NZ13"/>
<dbReference type="EMBL" id="WBMW01003538">
    <property type="protein sequence ID" value="NXC45220.1"/>
    <property type="molecule type" value="Genomic_DNA"/>
</dbReference>
<keyword evidence="2" id="KW-0472">Membrane</keyword>
<proteinExistence type="predicted"/>
<keyword evidence="2" id="KW-0812">Transmembrane</keyword>
<feature type="region of interest" description="Disordered" evidence="1">
    <location>
        <begin position="38"/>
        <end position="70"/>
    </location>
</feature>
<gene>
    <name evidence="3" type="primary">Tyrobp</name>
    <name evidence="3" type="ORF">PENPIL_R15611</name>
</gene>
<keyword evidence="2" id="KW-1133">Transmembrane helix</keyword>
<keyword evidence="4" id="KW-1185">Reference proteome</keyword>
<reference evidence="3" key="1">
    <citation type="submission" date="2019-09" db="EMBL/GenBank/DDBJ databases">
        <title>Bird 10,000 Genomes (B10K) Project - Family phase.</title>
        <authorList>
            <person name="Zhang G."/>
        </authorList>
    </citation>
    <scope>NUCLEOTIDE SEQUENCE</scope>
    <source>
        <strain evidence="3">B10K-DU-001-08</strain>
        <tissue evidence="3">Muscle</tissue>
    </source>
</reference>
<protein>
    <submittedName>
        <fullName evidence="3">TYOBP protein</fullName>
    </submittedName>
</protein>
<sequence>ECSPCTPGAGPVAALVVADVAMTLLLAGGAFCLARRGRAGGRAKPRPPAPEPTYQELQGARGDLYSSLRP</sequence>
<feature type="non-terminal residue" evidence="3">
    <location>
        <position position="70"/>
    </location>
</feature>
<evidence type="ECO:0000313" key="3">
    <source>
        <dbReference type="EMBL" id="NXC45220.1"/>
    </source>
</evidence>
<evidence type="ECO:0000256" key="1">
    <source>
        <dbReference type="SAM" id="MobiDB-lite"/>
    </source>
</evidence>
<name>A0A851NZ13_9GALL</name>
<accession>A0A851NZ13</accession>
<comment type="caution">
    <text evidence="3">The sequence shown here is derived from an EMBL/GenBank/DDBJ whole genome shotgun (WGS) entry which is preliminary data.</text>
</comment>
<evidence type="ECO:0000256" key="2">
    <source>
        <dbReference type="SAM" id="Phobius"/>
    </source>
</evidence>
<feature type="non-terminal residue" evidence="3">
    <location>
        <position position="1"/>
    </location>
</feature>
<feature type="transmembrane region" description="Helical" evidence="2">
    <location>
        <begin position="12"/>
        <end position="34"/>
    </location>
</feature>
<evidence type="ECO:0000313" key="4">
    <source>
        <dbReference type="Proteomes" id="UP000613066"/>
    </source>
</evidence>
<organism evidence="3 4">
    <name type="scientific">Penelope pileata</name>
    <dbReference type="NCBI Taxonomy" id="1118817"/>
    <lineage>
        <taxon>Eukaryota</taxon>
        <taxon>Metazoa</taxon>
        <taxon>Chordata</taxon>
        <taxon>Craniata</taxon>
        <taxon>Vertebrata</taxon>
        <taxon>Euteleostomi</taxon>
        <taxon>Archelosauria</taxon>
        <taxon>Archosauria</taxon>
        <taxon>Dinosauria</taxon>
        <taxon>Saurischia</taxon>
        <taxon>Theropoda</taxon>
        <taxon>Coelurosauria</taxon>
        <taxon>Aves</taxon>
        <taxon>Neognathae</taxon>
        <taxon>Galloanserae</taxon>
        <taxon>Galliformes</taxon>
        <taxon>Cracidae</taxon>
        <taxon>Penelope</taxon>
    </lineage>
</organism>
<dbReference type="Proteomes" id="UP000613066">
    <property type="component" value="Unassembled WGS sequence"/>
</dbReference>